<sequence>MSNPHHVQVPRRGDPSPVTVHQSTSYSERTNAWLREDQKEMPWHVLASIATSTTENKSNTSSGNGPSHKPATQGSVK</sequence>
<gene>
    <name evidence="2" type="ORF">FSARC_8381</name>
</gene>
<accession>A0A8H4TT69</accession>
<protein>
    <submittedName>
        <fullName evidence="2">Uncharacterized protein</fullName>
    </submittedName>
</protein>
<dbReference type="EMBL" id="JABEXW010000462">
    <property type="protein sequence ID" value="KAF4963596.1"/>
    <property type="molecule type" value="Genomic_DNA"/>
</dbReference>
<reference evidence="2" key="1">
    <citation type="journal article" date="2020" name="BMC Genomics">
        <title>Correction to: Identification and distribution of gene clusters required for synthesis of sphingolipid metabolism inhibitors in diverse species of the filamentous fungus Fusarium.</title>
        <authorList>
            <person name="Kim H.S."/>
            <person name="Lohmar J.M."/>
            <person name="Busman M."/>
            <person name="Brown D.W."/>
            <person name="Naumann T.A."/>
            <person name="Divon H.H."/>
            <person name="Lysoe E."/>
            <person name="Uhlig S."/>
            <person name="Proctor R.H."/>
        </authorList>
    </citation>
    <scope>NUCLEOTIDE SEQUENCE</scope>
    <source>
        <strain evidence="2">NRRL 20472</strain>
    </source>
</reference>
<feature type="region of interest" description="Disordered" evidence="1">
    <location>
        <begin position="1"/>
        <end position="77"/>
    </location>
</feature>
<organism evidence="2 3">
    <name type="scientific">Fusarium sarcochroum</name>
    <dbReference type="NCBI Taxonomy" id="1208366"/>
    <lineage>
        <taxon>Eukaryota</taxon>
        <taxon>Fungi</taxon>
        <taxon>Dikarya</taxon>
        <taxon>Ascomycota</taxon>
        <taxon>Pezizomycotina</taxon>
        <taxon>Sordariomycetes</taxon>
        <taxon>Hypocreomycetidae</taxon>
        <taxon>Hypocreales</taxon>
        <taxon>Nectriaceae</taxon>
        <taxon>Fusarium</taxon>
        <taxon>Fusarium lateritium species complex</taxon>
    </lineage>
</organism>
<keyword evidence="3" id="KW-1185">Reference proteome</keyword>
<reference evidence="2" key="2">
    <citation type="submission" date="2020-05" db="EMBL/GenBank/DDBJ databases">
        <authorList>
            <person name="Kim H.-S."/>
            <person name="Proctor R.H."/>
            <person name="Brown D.W."/>
        </authorList>
    </citation>
    <scope>NUCLEOTIDE SEQUENCE</scope>
    <source>
        <strain evidence="2">NRRL 20472</strain>
    </source>
</reference>
<evidence type="ECO:0000256" key="1">
    <source>
        <dbReference type="SAM" id="MobiDB-lite"/>
    </source>
</evidence>
<comment type="caution">
    <text evidence="2">The sequence shown here is derived from an EMBL/GenBank/DDBJ whole genome shotgun (WGS) entry which is preliminary data.</text>
</comment>
<feature type="compositionally biased region" description="Polar residues" evidence="1">
    <location>
        <begin position="19"/>
        <end position="30"/>
    </location>
</feature>
<dbReference type="Proteomes" id="UP000622797">
    <property type="component" value="Unassembled WGS sequence"/>
</dbReference>
<proteinExistence type="predicted"/>
<feature type="compositionally biased region" description="Low complexity" evidence="1">
    <location>
        <begin position="51"/>
        <end position="64"/>
    </location>
</feature>
<name>A0A8H4TT69_9HYPO</name>
<evidence type="ECO:0000313" key="3">
    <source>
        <dbReference type="Proteomes" id="UP000622797"/>
    </source>
</evidence>
<dbReference type="OrthoDB" id="5100176at2759"/>
<evidence type="ECO:0000313" key="2">
    <source>
        <dbReference type="EMBL" id="KAF4963596.1"/>
    </source>
</evidence>
<dbReference type="AlphaFoldDB" id="A0A8H4TT69"/>